<dbReference type="PROSITE" id="PS00855">
    <property type="entry name" value="SPASE_II"/>
    <property type="match status" value="1"/>
</dbReference>
<comment type="subcellular location">
    <subcellularLocation>
        <location evidence="9">Cell membrane</location>
        <topology evidence="9">Multi-pass membrane protein</topology>
    </subcellularLocation>
</comment>
<keyword evidence="5 9" id="KW-0064">Aspartyl protease</keyword>
<dbReference type="PRINTS" id="PR00781">
    <property type="entry name" value="LIPOSIGPTASE"/>
</dbReference>
<comment type="function">
    <text evidence="9 10">This protein specifically catalyzes the removal of signal peptides from prolipoproteins.</text>
</comment>
<dbReference type="PANTHER" id="PTHR33695:SF1">
    <property type="entry name" value="LIPOPROTEIN SIGNAL PEPTIDASE"/>
    <property type="match status" value="1"/>
</dbReference>
<keyword evidence="13" id="KW-1185">Reference proteome</keyword>
<dbReference type="EMBL" id="FWXR01000014">
    <property type="protein sequence ID" value="SMC95236.1"/>
    <property type="molecule type" value="Genomic_DNA"/>
</dbReference>
<keyword evidence="7 9" id="KW-1133">Transmembrane helix</keyword>
<evidence type="ECO:0000256" key="1">
    <source>
        <dbReference type="ARBA" id="ARBA00006139"/>
    </source>
</evidence>
<dbReference type="HAMAP" id="MF_00161">
    <property type="entry name" value="LspA"/>
    <property type="match status" value="1"/>
</dbReference>
<dbReference type="AlphaFoldDB" id="A0A1W2DDS2"/>
<dbReference type="UniPathway" id="UPA00665"/>
<feature type="active site" evidence="9">
    <location>
        <position position="137"/>
    </location>
</feature>
<evidence type="ECO:0000256" key="3">
    <source>
        <dbReference type="ARBA" id="ARBA00022670"/>
    </source>
</evidence>
<feature type="active site" evidence="9">
    <location>
        <position position="119"/>
    </location>
</feature>
<dbReference type="PANTHER" id="PTHR33695">
    <property type="entry name" value="LIPOPROTEIN SIGNAL PEPTIDASE"/>
    <property type="match status" value="1"/>
</dbReference>
<evidence type="ECO:0000256" key="9">
    <source>
        <dbReference type="HAMAP-Rule" id="MF_00161"/>
    </source>
</evidence>
<proteinExistence type="inferred from homology"/>
<gene>
    <name evidence="9" type="primary">lspA</name>
    <name evidence="12" type="ORF">SAMN06297251_1144</name>
</gene>
<dbReference type="GO" id="GO:0004190">
    <property type="term" value="F:aspartic-type endopeptidase activity"/>
    <property type="evidence" value="ECO:0007669"/>
    <property type="project" value="UniProtKB-UniRule"/>
</dbReference>
<dbReference type="EC" id="3.4.23.36" evidence="9"/>
<evidence type="ECO:0000256" key="5">
    <source>
        <dbReference type="ARBA" id="ARBA00022750"/>
    </source>
</evidence>
<dbReference type="Pfam" id="PF01252">
    <property type="entry name" value="Peptidase_A8"/>
    <property type="match status" value="1"/>
</dbReference>
<keyword evidence="3 9" id="KW-0645">Protease</keyword>
<comment type="pathway">
    <text evidence="9">Protein modification; lipoprotein biosynthesis (signal peptide cleavage).</text>
</comment>
<keyword evidence="8 9" id="KW-0472">Membrane</keyword>
<comment type="similarity">
    <text evidence="1 9 11">Belongs to the peptidase A8 family.</text>
</comment>
<comment type="catalytic activity">
    <reaction evidence="9 10">
        <text>Release of signal peptides from bacterial membrane prolipoproteins. Hydrolyzes -Xaa-Yaa-Zaa-|-(S,diacylglyceryl)Cys-, in which Xaa is hydrophobic (preferably Leu), and Yaa (Ala or Ser) and Zaa (Gly or Ala) have small, neutral side chains.</text>
        <dbReference type="EC" id="3.4.23.36"/>
    </reaction>
</comment>
<dbReference type="GO" id="GO:0006508">
    <property type="term" value="P:proteolysis"/>
    <property type="evidence" value="ECO:0007669"/>
    <property type="project" value="UniProtKB-KW"/>
</dbReference>
<protein>
    <recommendedName>
        <fullName evidence="9">Lipoprotein signal peptidase</fullName>
        <ecNumber evidence="9">3.4.23.36</ecNumber>
    </recommendedName>
    <alternativeName>
        <fullName evidence="9">Prolipoprotein signal peptidase</fullName>
    </alternativeName>
    <alternativeName>
        <fullName evidence="9">Signal peptidase II</fullName>
        <shortName evidence="9">SPase II</shortName>
    </alternativeName>
</protein>
<keyword evidence="6 9" id="KW-0378">Hydrolase</keyword>
<evidence type="ECO:0000256" key="10">
    <source>
        <dbReference type="RuleBase" id="RU000594"/>
    </source>
</evidence>
<dbReference type="OrthoDB" id="9810259at2"/>
<evidence type="ECO:0000256" key="11">
    <source>
        <dbReference type="RuleBase" id="RU004181"/>
    </source>
</evidence>
<dbReference type="NCBIfam" id="TIGR00077">
    <property type="entry name" value="lspA"/>
    <property type="match status" value="1"/>
</dbReference>
<reference evidence="12 13" key="1">
    <citation type="submission" date="2017-04" db="EMBL/GenBank/DDBJ databases">
        <authorList>
            <person name="Afonso C.L."/>
            <person name="Miller P.J."/>
            <person name="Scott M.A."/>
            <person name="Spackman E."/>
            <person name="Goraichik I."/>
            <person name="Dimitrov K.M."/>
            <person name="Suarez D.L."/>
            <person name="Swayne D.E."/>
        </authorList>
    </citation>
    <scope>NUCLEOTIDE SEQUENCE [LARGE SCALE GENOMIC DNA]</scope>
    <source>
        <strain evidence="12 13">CGMCC 1.10972</strain>
    </source>
</reference>
<feature type="transmembrane region" description="Helical" evidence="9">
    <location>
        <begin position="95"/>
        <end position="118"/>
    </location>
</feature>
<dbReference type="GO" id="GO:0005886">
    <property type="term" value="C:plasma membrane"/>
    <property type="evidence" value="ECO:0007669"/>
    <property type="project" value="UniProtKB-SubCell"/>
</dbReference>
<dbReference type="Proteomes" id="UP000192656">
    <property type="component" value="Unassembled WGS sequence"/>
</dbReference>
<keyword evidence="4 9" id="KW-0812">Transmembrane</keyword>
<evidence type="ECO:0000313" key="13">
    <source>
        <dbReference type="Proteomes" id="UP000192656"/>
    </source>
</evidence>
<sequence length="172" mass="18537">MKPSRRLLTLNIVVVVLAVVLDQVVKAIVVATMPLGEMIPIMPFLALLHARNTGIAFSMLAGLGPIELAGLAAVVLVAVLWLWVKTPPDRKLTHFALAIVVGGAIGNLIDRLVLGYVVDYVYFHTPVWSFAVFNLADSFISVGAFLIVIDEFLLAPRKEAALARKGRPGEGN</sequence>
<name>A0A1W2DDS2_9HYPH</name>
<accession>A0A1W2DDS2</accession>
<feature type="transmembrane region" description="Helical" evidence="9">
    <location>
        <begin position="12"/>
        <end position="35"/>
    </location>
</feature>
<evidence type="ECO:0000256" key="2">
    <source>
        <dbReference type="ARBA" id="ARBA00022475"/>
    </source>
</evidence>
<keyword evidence="2 9" id="KW-1003">Cell membrane</keyword>
<evidence type="ECO:0000256" key="8">
    <source>
        <dbReference type="ARBA" id="ARBA00023136"/>
    </source>
</evidence>
<evidence type="ECO:0000313" key="12">
    <source>
        <dbReference type="EMBL" id="SMC95236.1"/>
    </source>
</evidence>
<evidence type="ECO:0000256" key="6">
    <source>
        <dbReference type="ARBA" id="ARBA00022801"/>
    </source>
</evidence>
<dbReference type="STRING" id="937218.SAMN06297251_1144"/>
<organism evidence="12 13">
    <name type="scientific">Fulvimarina manganoxydans</name>
    <dbReference type="NCBI Taxonomy" id="937218"/>
    <lineage>
        <taxon>Bacteria</taxon>
        <taxon>Pseudomonadati</taxon>
        <taxon>Pseudomonadota</taxon>
        <taxon>Alphaproteobacteria</taxon>
        <taxon>Hyphomicrobiales</taxon>
        <taxon>Aurantimonadaceae</taxon>
        <taxon>Fulvimarina</taxon>
    </lineage>
</organism>
<evidence type="ECO:0000256" key="4">
    <source>
        <dbReference type="ARBA" id="ARBA00022692"/>
    </source>
</evidence>
<dbReference type="InterPro" id="IPR001872">
    <property type="entry name" value="Peptidase_A8"/>
</dbReference>
<evidence type="ECO:0000256" key="7">
    <source>
        <dbReference type="ARBA" id="ARBA00022989"/>
    </source>
</evidence>
<dbReference type="RefSeq" id="WP_084411051.1">
    <property type="nucleotide sequence ID" value="NZ_FWXR01000014.1"/>
</dbReference>
<feature type="transmembrane region" description="Helical" evidence="9">
    <location>
        <begin position="130"/>
        <end position="149"/>
    </location>
</feature>
<feature type="transmembrane region" description="Helical" evidence="9">
    <location>
        <begin position="55"/>
        <end position="83"/>
    </location>
</feature>